<feature type="domain" description="SAM" evidence="8">
    <location>
        <begin position="218"/>
        <end position="281"/>
    </location>
</feature>
<feature type="domain" description="SH3" evidence="5">
    <location>
        <begin position="1"/>
        <end position="63"/>
    </location>
</feature>
<feature type="compositionally biased region" description="Low complexity" evidence="4">
    <location>
        <begin position="1016"/>
        <end position="1052"/>
    </location>
</feature>
<dbReference type="PROSITE" id="PS50105">
    <property type="entry name" value="SAM_DOMAIN"/>
    <property type="match status" value="1"/>
</dbReference>
<feature type="region of interest" description="Disordered" evidence="4">
    <location>
        <begin position="438"/>
        <end position="571"/>
    </location>
</feature>
<feature type="region of interest" description="Disordered" evidence="4">
    <location>
        <begin position="306"/>
        <end position="367"/>
    </location>
</feature>
<dbReference type="SMART" id="SM00033">
    <property type="entry name" value="CH"/>
    <property type="match status" value="1"/>
</dbReference>
<dbReference type="FunCoup" id="A0A1Y2GSS8">
    <property type="interactions" value="73"/>
</dbReference>
<dbReference type="GO" id="GO:0005085">
    <property type="term" value="F:guanyl-nucleotide exchange factor activity"/>
    <property type="evidence" value="ECO:0007669"/>
    <property type="project" value="UniProtKB-KW"/>
</dbReference>
<dbReference type="InterPro" id="IPR051707">
    <property type="entry name" value="PI-Interact_SigTrans_Reg"/>
</dbReference>
<evidence type="ECO:0000259" key="8">
    <source>
        <dbReference type="PROSITE" id="PS50105"/>
    </source>
</evidence>
<evidence type="ECO:0000256" key="2">
    <source>
        <dbReference type="ARBA" id="ARBA00022658"/>
    </source>
</evidence>
<gene>
    <name evidence="9" type="ORF">BCR41DRAFT_321096</name>
</gene>
<dbReference type="Gene3D" id="2.30.29.30">
    <property type="entry name" value="Pleckstrin-homology domain (PH domain)/Phosphotyrosine-binding domain (PTB)"/>
    <property type="match status" value="1"/>
</dbReference>
<dbReference type="OrthoDB" id="73680at2759"/>
<feature type="domain" description="PH" evidence="6">
    <location>
        <begin position="581"/>
        <end position="677"/>
    </location>
</feature>
<dbReference type="SUPFAM" id="SSF47769">
    <property type="entry name" value="SAM/Pointed domain"/>
    <property type="match status" value="1"/>
</dbReference>
<dbReference type="SMART" id="SM00326">
    <property type="entry name" value="SH3"/>
    <property type="match status" value="1"/>
</dbReference>
<dbReference type="RefSeq" id="XP_021882578.1">
    <property type="nucleotide sequence ID" value="XM_022021425.1"/>
</dbReference>
<feature type="compositionally biased region" description="Polar residues" evidence="4">
    <location>
        <begin position="1006"/>
        <end position="1015"/>
    </location>
</feature>
<dbReference type="InterPro" id="IPR001849">
    <property type="entry name" value="PH_domain"/>
</dbReference>
<feature type="compositionally biased region" description="Basic and acidic residues" evidence="4">
    <location>
        <begin position="335"/>
        <end position="354"/>
    </location>
</feature>
<dbReference type="PRINTS" id="PR00452">
    <property type="entry name" value="SH3DOMAIN"/>
</dbReference>
<feature type="compositionally biased region" description="Basic and acidic residues" evidence="4">
    <location>
        <begin position="821"/>
        <end position="832"/>
    </location>
</feature>
<dbReference type="EMBL" id="MCFF01000013">
    <property type="protein sequence ID" value="ORZ20038.1"/>
    <property type="molecule type" value="Genomic_DNA"/>
</dbReference>
<feature type="compositionally biased region" description="Polar residues" evidence="4">
    <location>
        <begin position="72"/>
        <end position="82"/>
    </location>
</feature>
<dbReference type="InParanoid" id="A0A1Y2GSS8"/>
<feature type="compositionally biased region" description="Basic and acidic residues" evidence="4">
    <location>
        <begin position="866"/>
        <end position="881"/>
    </location>
</feature>
<feature type="compositionally biased region" description="Low complexity" evidence="4">
    <location>
        <begin position="121"/>
        <end position="130"/>
    </location>
</feature>
<dbReference type="InterPro" id="IPR013761">
    <property type="entry name" value="SAM/pointed_sf"/>
</dbReference>
<feature type="compositionally biased region" description="Low complexity" evidence="4">
    <location>
        <begin position="745"/>
        <end position="770"/>
    </location>
</feature>
<dbReference type="PROSITE" id="PS50021">
    <property type="entry name" value="CH"/>
    <property type="match status" value="1"/>
</dbReference>
<dbReference type="Gene3D" id="1.10.150.50">
    <property type="entry name" value="Transcription Factor, Ets-1"/>
    <property type="match status" value="1"/>
</dbReference>
<dbReference type="SMART" id="SM00454">
    <property type="entry name" value="SAM"/>
    <property type="match status" value="1"/>
</dbReference>
<feature type="region of interest" description="Disordered" evidence="4">
    <location>
        <begin position="815"/>
        <end position="894"/>
    </location>
</feature>
<organism evidence="9 10">
    <name type="scientific">Lobosporangium transversale</name>
    <dbReference type="NCBI Taxonomy" id="64571"/>
    <lineage>
        <taxon>Eukaryota</taxon>
        <taxon>Fungi</taxon>
        <taxon>Fungi incertae sedis</taxon>
        <taxon>Mucoromycota</taxon>
        <taxon>Mortierellomycotina</taxon>
        <taxon>Mortierellomycetes</taxon>
        <taxon>Mortierellales</taxon>
        <taxon>Mortierellaceae</taxon>
        <taxon>Lobosporangium</taxon>
    </lineage>
</organism>
<dbReference type="SUPFAM" id="SSF50044">
    <property type="entry name" value="SH3-domain"/>
    <property type="match status" value="1"/>
</dbReference>
<keyword evidence="2" id="KW-0344">Guanine-nucleotide releasing factor</keyword>
<keyword evidence="10" id="KW-1185">Reference proteome</keyword>
<dbReference type="InterPro" id="IPR001715">
    <property type="entry name" value="CH_dom"/>
</dbReference>
<dbReference type="AlphaFoldDB" id="A0A1Y2GSS8"/>
<dbReference type="STRING" id="64571.A0A1Y2GSS8"/>
<dbReference type="PANTHER" id="PTHR14336:SF8">
    <property type="entry name" value="PROTEIN OPY1"/>
    <property type="match status" value="1"/>
</dbReference>
<keyword evidence="1 3" id="KW-0728">SH3 domain</keyword>
<protein>
    <recommendedName>
        <fullName evidence="11">PH domain-containing protein</fullName>
    </recommendedName>
</protein>
<dbReference type="SUPFAM" id="SSF47576">
    <property type="entry name" value="Calponin-homology domain, CH-domain"/>
    <property type="match status" value="1"/>
</dbReference>
<dbReference type="PANTHER" id="PTHR14336">
    <property type="entry name" value="TANDEM PH DOMAIN CONTAINING PROTEIN"/>
    <property type="match status" value="1"/>
</dbReference>
<dbReference type="Gene3D" id="2.30.30.40">
    <property type="entry name" value="SH3 Domains"/>
    <property type="match status" value="1"/>
</dbReference>
<evidence type="ECO:0000256" key="1">
    <source>
        <dbReference type="ARBA" id="ARBA00022443"/>
    </source>
</evidence>
<reference evidence="9 10" key="1">
    <citation type="submission" date="2016-07" db="EMBL/GenBank/DDBJ databases">
        <title>Pervasive Adenine N6-methylation of Active Genes in Fungi.</title>
        <authorList>
            <consortium name="DOE Joint Genome Institute"/>
            <person name="Mondo S.J."/>
            <person name="Dannebaum R.O."/>
            <person name="Kuo R.C."/>
            <person name="Labutti K."/>
            <person name="Haridas S."/>
            <person name="Kuo A."/>
            <person name="Salamov A."/>
            <person name="Ahrendt S.R."/>
            <person name="Lipzen A."/>
            <person name="Sullivan W."/>
            <person name="Andreopoulos W.B."/>
            <person name="Clum A."/>
            <person name="Lindquist E."/>
            <person name="Daum C."/>
            <person name="Ramamoorthy G.K."/>
            <person name="Gryganskyi A."/>
            <person name="Culley D."/>
            <person name="Magnuson J.K."/>
            <person name="James T.Y."/>
            <person name="O'Malley M.A."/>
            <person name="Stajich J.E."/>
            <person name="Spatafora J.W."/>
            <person name="Visel A."/>
            <person name="Grigoriev I.V."/>
        </authorList>
    </citation>
    <scope>NUCLEOTIDE SEQUENCE [LARGE SCALE GENOMIC DNA]</scope>
    <source>
        <strain evidence="9 10">NRRL 3116</strain>
    </source>
</reference>
<feature type="region of interest" description="Disordered" evidence="4">
    <location>
        <begin position="700"/>
        <end position="721"/>
    </location>
</feature>
<dbReference type="SMART" id="SM00233">
    <property type="entry name" value="PH"/>
    <property type="match status" value="1"/>
</dbReference>
<dbReference type="PROSITE" id="PS50003">
    <property type="entry name" value="PH_DOMAIN"/>
    <property type="match status" value="1"/>
</dbReference>
<proteinExistence type="predicted"/>
<name>A0A1Y2GSS8_9FUNG</name>
<dbReference type="InterPro" id="IPR001452">
    <property type="entry name" value="SH3_domain"/>
</dbReference>
<feature type="compositionally biased region" description="Polar residues" evidence="4">
    <location>
        <begin position="1078"/>
        <end position="1093"/>
    </location>
</feature>
<dbReference type="InterPro" id="IPR001660">
    <property type="entry name" value="SAM"/>
</dbReference>
<evidence type="ECO:0000259" key="5">
    <source>
        <dbReference type="PROSITE" id="PS50002"/>
    </source>
</evidence>
<feature type="region of interest" description="Disordered" evidence="4">
    <location>
        <begin position="745"/>
        <end position="802"/>
    </location>
</feature>
<dbReference type="Pfam" id="PF14604">
    <property type="entry name" value="SH3_9"/>
    <property type="match status" value="1"/>
</dbReference>
<feature type="compositionally biased region" description="Polar residues" evidence="4">
    <location>
        <begin position="443"/>
        <end position="466"/>
    </location>
</feature>
<dbReference type="InterPro" id="IPR036028">
    <property type="entry name" value="SH3-like_dom_sf"/>
</dbReference>
<feature type="compositionally biased region" description="Polar residues" evidence="4">
    <location>
        <begin position="108"/>
        <end position="120"/>
    </location>
</feature>
<dbReference type="GeneID" id="33563269"/>
<feature type="region of interest" description="Disordered" evidence="4">
    <location>
        <begin position="51"/>
        <end position="139"/>
    </location>
</feature>
<dbReference type="Proteomes" id="UP000193648">
    <property type="component" value="Unassembled WGS sequence"/>
</dbReference>
<evidence type="ECO:0000259" key="6">
    <source>
        <dbReference type="PROSITE" id="PS50003"/>
    </source>
</evidence>
<evidence type="ECO:0000256" key="3">
    <source>
        <dbReference type="PROSITE-ProRule" id="PRU00192"/>
    </source>
</evidence>
<feature type="compositionally biased region" description="Low complexity" evidence="4">
    <location>
        <begin position="83"/>
        <end position="107"/>
    </location>
</feature>
<feature type="compositionally biased region" description="Low complexity" evidence="4">
    <location>
        <begin position="850"/>
        <end position="863"/>
    </location>
</feature>
<dbReference type="CDD" id="cd00174">
    <property type="entry name" value="SH3"/>
    <property type="match status" value="1"/>
</dbReference>
<evidence type="ECO:0000259" key="7">
    <source>
        <dbReference type="PROSITE" id="PS50021"/>
    </source>
</evidence>
<dbReference type="Pfam" id="PF00169">
    <property type="entry name" value="PH"/>
    <property type="match status" value="1"/>
</dbReference>
<dbReference type="Gene3D" id="1.10.418.10">
    <property type="entry name" value="Calponin-like domain"/>
    <property type="match status" value="1"/>
</dbReference>
<dbReference type="PROSITE" id="PS50002">
    <property type="entry name" value="SH3"/>
    <property type="match status" value="1"/>
</dbReference>
<feature type="domain" description="Calponin-homology (CH)" evidence="7">
    <location>
        <begin position="899"/>
        <end position="1004"/>
    </location>
</feature>
<dbReference type="Pfam" id="PF00307">
    <property type="entry name" value="CH"/>
    <property type="match status" value="1"/>
</dbReference>
<dbReference type="Pfam" id="PF07647">
    <property type="entry name" value="SAM_2"/>
    <property type="match status" value="1"/>
</dbReference>
<sequence>MPETVWAIHNFEAEAEDEISFQIGEPIIVLHRDELYQDGWWEGTNVRGETGLFPQNYTTQNPPEKPLPEAPSSDSNAYGSNTNSGVGSNDYNGNGNSRNNNQNYASNITNNSSSMGHTTDNLNNNHNNSNIRTHESQTNSNVRMLAQQSQSNYNNTPSNGNNMYIQQNPVIASPSVDSTRGGSLSGGSINGAPTSKIIAQNVEESLSDPQLAGHPSTWSIDQVAHWLRCCGFGTVVSSFIDNEISGAILLELNLNNLKELDITSFGKRFNIINAITSLKQLTKSNLDSKNSYGGLSNMSSMYSVGSPGGPNIPPRMTSAPINVPANGVNLPEPRASYDSRGDYLRDSRHKDLSDPRNAPLPPGPSHNARLYQQIHAQNLASSSQQPLQTLPQQQQFSDYDIQAGQPQNRSAANLARSDTLGSVMSGASIGDYGSPTLVDAPSLNGQRQSATSAFSSNPNLHRSNNPWDRHASRAPQPQMPSPVASQPRGALSTDFDNMGYGQQQSPQPQLPMDHYPRPMEVSRNAPGSPEVLRPDPYSNSMMYEQPTPKPRKFHNPDTTNRPQNGKADPSDKVVPLELIGRPDYAGWLKKRGDTYRTWKSRWFMLKGVTLYYMNSPKDSASKDYINLVGYKIIQDENIYAGKYCFKAVHEDLRNFYFYTDSESDMKGWLKALMKVTIGRDPTAPVISSSNIPTIPLHVARKLAPRPPSPSRRVNRNLGANGQPIHSQQLQKLQYDQGFQQQKQLLQQQMQQLQQSSQPQPRSSHQQQQLLDYDDHDSDGEGYHPNDYSNNHPGNIPQKNGDEKRIAEHPESPVLQSLSVDQQRHSFVHSDQRDGDDDPWRDEDGEGFGHQQKQQQQQQQQQQQELKYLRPDSELDSFRQPKDVSQPKIQEQEPLPINTRWTQEQYVEWINRHLPSTVEPVSDMTQSLRSGVVLVRLIEQLSGETVDKRVPNATYTLQMLENLLTAFKFMDRVGVSTDGYTVKDVFNGNEEKIAFMFEAIRARFPENTPSGPNPTGTNSNASASSVSTLHQQQQQLSASSSLSTLNASVAPASSLPPLPNGPSKGSPVPKMNGRASPAVMNNNSGRSPLIGNANTPRMQIQHIGDESEYEALYDEAARSTIS</sequence>
<accession>A0A1Y2GSS8</accession>
<dbReference type="InterPro" id="IPR036872">
    <property type="entry name" value="CH_dom_sf"/>
</dbReference>
<evidence type="ECO:0000313" key="10">
    <source>
        <dbReference type="Proteomes" id="UP000193648"/>
    </source>
</evidence>
<feature type="compositionally biased region" description="Acidic residues" evidence="4">
    <location>
        <begin position="833"/>
        <end position="845"/>
    </location>
</feature>
<dbReference type="InterPro" id="IPR011993">
    <property type="entry name" value="PH-like_dom_sf"/>
</dbReference>
<comment type="caution">
    <text evidence="9">The sequence shown here is derived from an EMBL/GenBank/DDBJ whole genome shotgun (WGS) entry which is preliminary data.</text>
</comment>
<evidence type="ECO:0000313" key="9">
    <source>
        <dbReference type="EMBL" id="ORZ20038.1"/>
    </source>
</evidence>
<feature type="compositionally biased region" description="Polar residues" evidence="4">
    <location>
        <begin position="53"/>
        <end position="62"/>
    </location>
</feature>
<evidence type="ECO:0008006" key="11">
    <source>
        <dbReference type="Google" id="ProtNLM"/>
    </source>
</evidence>
<feature type="region of interest" description="Disordered" evidence="4">
    <location>
        <begin position="1003"/>
        <end position="1093"/>
    </location>
</feature>
<dbReference type="SUPFAM" id="SSF50729">
    <property type="entry name" value="PH domain-like"/>
    <property type="match status" value="1"/>
</dbReference>
<evidence type="ECO:0000256" key="4">
    <source>
        <dbReference type="SAM" id="MobiDB-lite"/>
    </source>
</evidence>